<dbReference type="RefSeq" id="XP_026603782.1">
    <property type="nucleotide sequence ID" value="XM_026747950.1"/>
</dbReference>
<dbReference type="EMBL" id="PVWQ01000006">
    <property type="protein sequence ID" value="RDW79082.1"/>
    <property type="molecule type" value="Genomic_DNA"/>
</dbReference>
<evidence type="ECO:0000313" key="1">
    <source>
        <dbReference type="EMBL" id="RDW79082.1"/>
    </source>
</evidence>
<accession>A0A3D8RYF6</accession>
<name>A0A3D8RYF6_9EURO</name>
<evidence type="ECO:0000313" key="2">
    <source>
        <dbReference type="Proteomes" id="UP000256690"/>
    </source>
</evidence>
<reference evidence="1 2" key="1">
    <citation type="journal article" date="2018" name="IMA Fungus">
        <title>IMA Genome-F 9: Draft genome sequence of Annulohypoxylon stygium, Aspergillus mulundensis, Berkeleyomyces basicola (syn. Thielaviopsis basicola), Ceratocystis smalleyi, two Cercospora beticola strains, Coleophoma cylindrospora, Fusarium fracticaudum, Phialophora cf. hyalina, and Morchella septimelata.</title>
        <authorList>
            <person name="Wingfield B.D."/>
            <person name="Bills G.F."/>
            <person name="Dong Y."/>
            <person name="Huang W."/>
            <person name="Nel W.J."/>
            <person name="Swalarsk-Parry B.S."/>
            <person name="Vaghefi N."/>
            <person name="Wilken P.M."/>
            <person name="An Z."/>
            <person name="de Beer Z.W."/>
            <person name="De Vos L."/>
            <person name="Chen L."/>
            <person name="Duong T.A."/>
            <person name="Gao Y."/>
            <person name="Hammerbacher A."/>
            <person name="Kikkert J.R."/>
            <person name="Li Y."/>
            <person name="Li H."/>
            <person name="Li K."/>
            <person name="Li Q."/>
            <person name="Liu X."/>
            <person name="Ma X."/>
            <person name="Naidoo K."/>
            <person name="Pethybridge S.J."/>
            <person name="Sun J."/>
            <person name="Steenkamp E.T."/>
            <person name="van der Nest M.A."/>
            <person name="van Wyk S."/>
            <person name="Wingfield M.J."/>
            <person name="Xiong C."/>
            <person name="Yue Q."/>
            <person name="Zhang X."/>
        </authorList>
    </citation>
    <scope>NUCLEOTIDE SEQUENCE [LARGE SCALE GENOMIC DNA]</scope>
    <source>
        <strain evidence="1 2">DSM 5745</strain>
    </source>
</reference>
<comment type="caution">
    <text evidence="1">The sequence shown here is derived from an EMBL/GenBank/DDBJ whole genome shotgun (WGS) entry which is preliminary data.</text>
</comment>
<dbReference type="OrthoDB" id="5416037at2759"/>
<protein>
    <submittedName>
        <fullName evidence="1">Uncharacterized protein</fullName>
    </submittedName>
</protein>
<sequence length="183" mass="21614">MMPQFQDAWPEWLTGDWTAVNAAVSFENVDRLRAVLEFIVNPPNRHESHRSTAMQAVSELLNVHHVQHPLHQAVRSDNVEAVEILVNLKNWFWNRRPPHATDNDDNPIAYEERQYIEHPDLVALVDDDRSPLHRLLEKFSFFRELRYWRKDPHPSLLPKYEDEETVLVDDDKIRHCLKVVTVA</sequence>
<dbReference type="Proteomes" id="UP000256690">
    <property type="component" value="Unassembled WGS sequence"/>
</dbReference>
<dbReference type="GeneID" id="38116304"/>
<gene>
    <name evidence="1" type="ORF">DSM5745_05934</name>
</gene>
<proteinExistence type="predicted"/>
<dbReference type="AlphaFoldDB" id="A0A3D8RYF6"/>
<keyword evidence="2" id="KW-1185">Reference proteome</keyword>
<organism evidence="1 2">
    <name type="scientific">Aspergillus mulundensis</name>
    <dbReference type="NCBI Taxonomy" id="1810919"/>
    <lineage>
        <taxon>Eukaryota</taxon>
        <taxon>Fungi</taxon>
        <taxon>Dikarya</taxon>
        <taxon>Ascomycota</taxon>
        <taxon>Pezizomycotina</taxon>
        <taxon>Eurotiomycetes</taxon>
        <taxon>Eurotiomycetidae</taxon>
        <taxon>Eurotiales</taxon>
        <taxon>Aspergillaceae</taxon>
        <taxon>Aspergillus</taxon>
        <taxon>Aspergillus subgen. Nidulantes</taxon>
    </lineage>
</organism>